<sequence length="71" mass="8398">MTMEVENEEDEKFETHPNKDVIKREPLRALCGIPEHVMKTRTSRERKPSKFKVSQFVHNLRKMGKCQVSKV</sequence>
<organism evidence="1 2">
    <name type="scientific">Vitis vinifera</name>
    <name type="common">Grape</name>
    <dbReference type="NCBI Taxonomy" id="29760"/>
    <lineage>
        <taxon>Eukaryota</taxon>
        <taxon>Viridiplantae</taxon>
        <taxon>Streptophyta</taxon>
        <taxon>Embryophyta</taxon>
        <taxon>Tracheophyta</taxon>
        <taxon>Spermatophyta</taxon>
        <taxon>Magnoliopsida</taxon>
        <taxon>eudicotyledons</taxon>
        <taxon>Gunneridae</taxon>
        <taxon>Pentapetalae</taxon>
        <taxon>rosids</taxon>
        <taxon>Vitales</taxon>
        <taxon>Vitaceae</taxon>
        <taxon>Viteae</taxon>
        <taxon>Vitis</taxon>
    </lineage>
</organism>
<reference evidence="1 2" key="1">
    <citation type="journal article" date="2018" name="PLoS Genet.">
        <title>Population sequencing reveals clonal diversity and ancestral inbreeding in the grapevine cultivar Chardonnay.</title>
        <authorList>
            <person name="Roach M.J."/>
            <person name="Johnson D.L."/>
            <person name="Bohlmann J."/>
            <person name="van Vuuren H.J."/>
            <person name="Jones S.J."/>
            <person name="Pretorius I.S."/>
            <person name="Schmidt S.A."/>
            <person name="Borneman A.R."/>
        </authorList>
    </citation>
    <scope>NUCLEOTIDE SEQUENCE [LARGE SCALE GENOMIC DNA]</scope>
    <source>
        <strain evidence="2">cv. Chardonnay</strain>
        <tissue evidence="1">Leaf</tissue>
    </source>
</reference>
<evidence type="ECO:0000313" key="1">
    <source>
        <dbReference type="EMBL" id="RVW14461.1"/>
    </source>
</evidence>
<name>A0A438BU05_VITVI</name>
<proteinExistence type="predicted"/>
<protein>
    <submittedName>
        <fullName evidence="1">Uncharacterized protein</fullName>
    </submittedName>
</protein>
<evidence type="ECO:0000313" key="2">
    <source>
        <dbReference type="Proteomes" id="UP000288805"/>
    </source>
</evidence>
<dbReference type="EMBL" id="QGNW01002619">
    <property type="protein sequence ID" value="RVW14461.1"/>
    <property type="molecule type" value="Genomic_DNA"/>
</dbReference>
<dbReference type="Proteomes" id="UP000288805">
    <property type="component" value="Unassembled WGS sequence"/>
</dbReference>
<comment type="caution">
    <text evidence="1">The sequence shown here is derived from an EMBL/GenBank/DDBJ whole genome shotgun (WGS) entry which is preliminary data.</text>
</comment>
<gene>
    <name evidence="1" type="ORF">CK203_090784</name>
</gene>
<accession>A0A438BU05</accession>
<dbReference type="AlphaFoldDB" id="A0A438BU05"/>